<evidence type="ECO:0000259" key="9">
    <source>
        <dbReference type="PROSITE" id="PS50110"/>
    </source>
</evidence>
<dbReference type="AlphaFoldDB" id="A0ABD4T528"/>
<dbReference type="InterPro" id="IPR001789">
    <property type="entry name" value="Sig_transdc_resp-reg_receiver"/>
</dbReference>
<dbReference type="PANTHER" id="PTHR30386:SF26">
    <property type="entry name" value="TRANSPORT PROTEIN COMB"/>
    <property type="match status" value="1"/>
</dbReference>
<keyword evidence="6" id="KW-0597">Phosphoprotein</keyword>
<dbReference type="SMART" id="SM00448">
    <property type="entry name" value="REC"/>
    <property type="match status" value="1"/>
</dbReference>
<evidence type="ECO:0000313" key="11">
    <source>
        <dbReference type="Proteomes" id="UP000031561"/>
    </source>
</evidence>
<evidence type="ECO:0000256" key="1">
    <source>
        <dbReference type="ARBA" id="ARBA00004167"/>
    </source>
</evidence>
<evidence type="ECO:0000256" key="5">
    <source>
        <dbReference type="ARBA" id="ARBA00023136"/>
    </source>
</evidence>
<gene>
    <name evidence="10" type="ORF">QQ91_0012320</name>
</gene>
<dbReference type="PRINTS" id="PR01490">
    <property type="entry name" value="RTXTOXIND"/>
</dbReference>
<keyword evidence="4 8" id="KW-1133">Transmembrane helix</keyword>
<keyword evidence="7" id="KW-0175">Coiled coil</keyword>
<dbReference type="SUPFAM" id="SSF52172">
    <property type="entry name" value="CheY-like"/>
    <property type="match status" value="1"/>
</dbReference>
<name>A0ABD4T528_9CYAN</name>
<evidence type="ECO:0000256" key="4">
    <source>
        <dbReference type="ARBA" id="ARBA00022989"/>
    </source>
</evidence>
<dbReference type="InterPro" id="IPR058245">
    <property type="entry name" value="NreC/VraR/RcsB-like_REC"/>
</dbReference>
<reference evidence="10 11" key="1">
    <citation type="journal article" date="2015" name="Genome Announc.">
        <title>Draft Genome Sequence of Filamentous Marine Cyanobacterium Lyngbya confervoides Strain BDU141951.</title>
        <authorList>
            <person name="Chandrababunaidu M.M."/>
            <person name="Sen D."/>
            <person name="Tripathy S."/>
        </authorList>
    </citation>
    <scope>NUCLEOTIDE SEQUENCE [LARGE SCALE GENOMIC DNA]</scope>
    <source>
        <strain evidence="10 11">BDU141951</strain>
    </source>
</reference>
<dbReference type="Pfam" id="PF00072">
    <property type="entry name" value="Response_reg"/>
    <property type="match status" value="1"/>
</dbReference>
<dbReference type="Gene3D" id="3.40.50.2300">
    <property type="match status" value="1"/>
</dbReference>
<dbReference type="GO" id="GO:0016020">
    <property type="term" value="C:membrane"/>
    <property type="evidence" value="ECO:0007669"/>
    <property type="project" value="UniProtKB-SubCell"/>
</dbReference>
<proteinExistence type="inferred from homology"/>
<dbReference type="InterPro" id="IPR058982">
    <property type="entry name" value="Beta-barrel_AprE"/>
</dbReference>
<dbReference type="InterPro" id="IPR011006">
    <property type="entry name" value="CheY-like_superfamily"/>
</dbReference>
<dbReference type="EMBL" id="JTHE03000065">
    <property type="protein sequence ID" value="MCM1983603.1"/>
    <property type="molecule type" value="Genomic_DNA"/>
</dbReference>
<feature type="coiled-coil region" evidence="7">
    <location>
        <begin position="459"/>
        <end position="493"/>
    </location>
</feature>
<dbReference type="PANTHER" id="PTHR30386">
    <property type="entry name" value="MEMBRANE FUSION SUBUNIT OF EMRAB-TOLC MULTIDRUG EFFLUX PUMP"/>
    <property type="match status" value="1"/>
</dbReference>
<organism evidence="10 11">
    <name type="scientific">Lyngbya confervoides BDU141951</name>
    <dbReference type="NCBI Taxonomy" id="1574623"/>
    <lineage>
        <taxon>Bacteria</taxon>
        <taxon>Bacillati</taxon>
        <taxon>Cyanobacteriota</taxon>
        <taxon>Cyanophyceae</taxon>
        <taxon>Oscillatoriophycideae</taxon>
        <taxon>Oscillatoriales</taxon>
        <taxon>Microcoleaceae</taxon>
        <taxon>Lyngbya</taxon>
    </lineage>
</organism>
<evidence type="ECO:0000256" key="7">
    <source>
        <dbReference type="SAM" id="Coils"/>
    </source>
</evidence>
<feature type="domain" description="Response regulatory" evidence="9">
    <location>
        <begin position="3"/>
        <end position="119"/>
    </location>
</feature>
<evidence type="ECO:0000313" key="10">
    <source>
        <dbReference type="EMBL" id="MCM1983603.1"/>
    </source>
</evidence>
<accession>A0ABD4T528</accession>
<dbReference type="CDD" id="cd17535">
    <property type="entry name" value="REC_NarL-like"/>
    <property type="match status" value="1"/>
</dbReference>
<evidence type="ECO:0000256" key="3">
    <source>
        <dbReference type="ARBA" id="ARBA00022692"/>
    </source>
</evidence>
<dbReference type="RefSeq" id="WP_166282476.1">
    <property type="nucleotide sequence ID" value="NZ_JTHE03000065.1"/>
</dbReference>
<dbReference type="Gene3D" id="2.40.30.170">
    <property type="match status" value="1"/>
</dbReference>
<feature type="coiled-coil region" evidence="7">
    <location>
        <begin position="388"/>
        <end position="422"/>
    </location>
</feature>
<evidence type="ECO:0000256" key="8">
    <source>
        <dbReference type="SAM" id="Phobius"/>
    </source>
</evidence>
<dbReference type="Pfam" id="PF26002">
    <property type="entry name" value="Beta-barrel_AprE"/>
    <property type="match status" value="1"/>
</dbReference>
<keyword evidence="3 8" id="KW-0812">Transmembrane</keyword>
<dbReference type="Gene3D" id="1.10.287.470">
    <property type="entry name" value="Helix hairpin bin"/>
    <property type="match status" value="1"/>
</dbReference>
<feature type="modified residue" description="4-aspartylphosphate" evidence="6">
    <location>
        <position position="54"/>
    </location>
</feature>
<dbReference type="SUPFAM" id="SSF111369">
    <property type="entry name" value="HlyD-like secretion proteins"/>
    <property type="match status" value="1"/>
</dbReference>
<sequence>MIRILLADDQVSIRRQLEHSLKLEQDLEIIANAADGQDCLDQVSAHQPDIAIIDIEMPRMDGLTATRLIRDRCAHTKVLILSSHQDHDSINGALLAGAKGYLLKSTPPSDLAQAIRCIHSGYLQFAPGLLDSIGQNKPSIPKETLETLDPLDITTSDSRELITYETESDWSSLTQDLVDRHPQPWTKGLLYLLLIFAAIVLPWATFSKVDETGSARGRLEPNGQTWKLDTPLGGSVTKIAVQEGDTVSQGQILLELDSELVRRDLQQAQTKVSSLQTQVNQLNLMKHELVLAVNTQEQQNKAQLLEKQAQIQQAQQSVQDHQRSYELQTIEKRSPIDQAKADIESREQAVDLARQQLNQDLKEETRFRRLSQQGVIPQVQVVDKEKAVANSRQVLTEAEAHLRQAQLRYAEEQRRYQTLVHQAQSNIDQSRLGLTEQQESYQTLVHAGQLSLLKSQEQLKNIDSQITALTGDLQQQQARVKSLEYQLSQHQLKSPVAGVIFDLPINKAAAVLQPGARVAEIGQAQAPMILKAQMATAESGSLRLGMPVKLKFDAYPFQDYGVVPGTVSQISPTAKVVEASAGQLATFDLEITLAQTCIPTQSDCIALTPGQTASAEVILRQRRILDFIIDPVKKLQRGGLPL</sequence>
<dbReference type="Gene3D" id="2.40.50.100">
    <property type="match status" value="1"/>
</dbReference>
<keyword evidence="11" id="KW-1185">Reference proteome</keyword>
<dbReference type="InterPro" id="IPR050739">
    <property type="entry name" value="MFP"/>
</dbReference>
<protein>
    <submittedName>
        <fullName evidence="10">Response regulator</fullName>
    </submittedName>
</protein>
<evidence type="ECO:0000256" key="2">
    <source>
        <dbReference type="ARBA" id="ARBA00009477"/>
    </source>
</evidence>
<comment type="similarity">
    <text evidence="2">Belongs to the membrane fusion protein (MFP) (TC 8.A.1) family.</text>
</comment>
<keyword evidence="5 8" id="KW-0472">Membrane</keyword>
<feature type="transmembrane region" description="Helical" evidence="8">
    <location>
        <begin position="189"/>
        <end position="206"/>
    </location>
</feature>
<evidence type="ECO:0000256" key="6">
    <source>
        <dbReference type="PROSITE-ProRule" id="PRU00169"/>
    </source>
</evidence>
<comment type="caution">
    <text evidence="10">The sequence shown here is derived from an EMBL/GenBank/DDBJ whole genome shotgun (WGS) entry which is preliminary data.</text>
</comment>
<dbReference type="PROSITE" id="PS50110">
    <property type="entry name" value="RESPONSE_REGULATORY"/>
    <property type="match status" value="1"/>
</dbReference>
<comment type="subcellular location">
    <subcellularLocation>
        <location evidence="1">Membrane</location>
        <topology evidence="1">Single-pass membrane protein</topology>
    </subcellularLocation>
</comment>
<dbReference type="Proteomes" id="UP000031561">
    <property type="component" value="Unassembled WGS sequence"/>
</dbReference>
<feature type="coiled-coil region" evidence="7">
    <location>
        <begin position="258"/>
        <end position="356"/>
    </location>
</feature>